<proteinExistence type="predicted"/>
<evidence type="ECO:0000313" key="2">
    <source>
        <dbReference type="Proteomes" id="UP000729701"/>
    </source>
</evidence>
<dbReference type="EMBL" id="JAHHGZ010000002">
    <property type="protein sequence ID" value="MBW4666227.1"/>
    <property type="molecule type" value="Genomic_DNA"/>
</dbReference>
<sequence>MTTYIADGEKKLSKYSYFWLIYVDSFDTWQATNQAIALVQTKSIVKST</sequence>
<reference evidence="1" key="2">
    <citation type="journal article" date="2022" name="Microbiol. Resour. Announc.">
        <title>Metagenome Sequencing to Explore Phylogenomics of Terrestrial Cyanobacteria.</title>
        <authorList>
            <person name="Ward R.D."/>
            <person name="Stajich J.E."/>
            <person name="Johansen J.R."/>
            <person name="Huntemann M."/>
            <person name="Clum A."/>
            <person name="Foster B."/>
            <person name="Foster B."/>
            <person name="Roux S."/>
            <person name="Palaniappan K."/>
            <person name="Varghese N."/>
            <person name="Mukherjee S."/>
            <person name="Reddy T.B.K."/>
            <person name="Daum C."/>
            <person name="Copeland A."/>
            <person name="Chen I.A."/>
            <person name="Ivanova N.N."/>
            <person name="Kyrpides N.C."/>
            <person name="Shapiro N."/>
            <person name="Eloe-Fadrosh E.A."/>
            <person name="Pietrasiak N."/>
        </authorList>
    </citation>
    <scope>NUCLEOTIDE SEQUENCE</scope>
    <source>
        <strain evidence="1">GSE-NOS-MK-12-04C</strain>
    </source>
</reference>
<comment type="caution">
    <text evidence="1">The sequence shown here is derived from an EMBL/GenBank/DDBJ whole genome shotgun (WGS) entry which is preliminary data.</text>
</comment>
<evidence type="ECO:0000313" key="1">
    <source>
        <dbReference type="EMBL" id="MBW4666227.1"/>
    </source>
</evidence>
<organism evidence="1 2">
    <name type="scientific">Cyanomargarita calcarea GSE-NOS-MK-12-04C</name>
    <dbReference type="NCBI Taxonomy" id="2839659"/>
    <lineage>
        <taxon>Bacteria</taxon>
        <taxon>Bacillati</taxon>
        <taxon>Cyanobacteriota</taxon>
        <taxon>Cyanophyceae</taxon>
        <taxon>Nostocales</taxon>
        <taxon>Cyanomargaritaceae</taxon>
        <taxon>Cyanomargarita</taxon>
    </lineage>
</organism>
<gene>
    <name evidence="1" type="ORF">KME60_01995</name>
</gene>
<accession>A0A951QHM5</accession>
<reference evidence="1" key="1">
    <citation type="submission" date="2021-05" db="EMBL/GenBank/DDBJ databases">
        <authorList>
            <person name="Pietrasiak N."/>
            <person name="Ward R."/>
            <person name="Stajich J.E."/>
            <person name="Kurbessoian T."/>
        </authorList>
    </citation>
    <scope>NUCLEOTIDE SEQUENCE</scope>
    <source>
        <strain evidence="1">GSE-NOS-MK-12-04C</strain>
    </source>
</reference>
<dbReference type="AlphaFoldDB" id="A0A951QHM5"/>
<protein>
    <submittedName>
        <fullName evidence="1">Uncharacterized protein</fullName>
    </submittedName>
</protein>
<name>A0A951QHM5_9CYAN</name>
<dbReference type="Proteomes" id="UP000729701">
    <property type="component" value="Unassembled WGS sequence"/>
</dbReference>